<protein>
    <submittedName>
        <fullName evidence="1">Uncharacterized protein</fullName>
    </submittedName>
</protein>
<sequence>MNLTYITPEGVESRYSDLGNREEIEFKKGYRMTIWITKDNTICQETSKHNQYYSESWFSSVMLADKIELIFPPDLGKRGWSSSRAVKFFQDTKTCLEVYKEEHSSIGNTFDQILTSAKVE</sequence>
<dbReference type="EMBL" id="LBYB01000007">
    <property type="protein sequence ID" value="KKR41703.1"/>
    <property type="molecule type" value="Genomic_DNA"/>
</dbReference>
<dbReference type="Proteomes" id="UP000034881">
    <property type="component" value="Unassembled WGS sequence"/>
</dbReference>
<organism evidence="1 2">
    <name type="scientific">Candidatus Daviesbacteria bacterium GW2011_GWC2_40_12</name>
    <dbReference type="NCBI Taxonomy" id="1618431"/>
    <lineage>
        <taxon>Bacteria</taxon>
        <taxon>Candidatus Daviesiibacteriota</taxon>
    </lineage>
</organism>
<proteinExistence type="predicted"/>
<accession>A0A0G0QNK8</accession>
<evidence type="ECO:0000313" key="2">
    <source>
        <dbReference type="Proteomes" id="UP000034881"/>
    </source>
</evidence>
<dbReference type="AlphaFoldDB" id="A0A0G0QNK8"/>
<reference evidence="1 2" key="1">
    <citation type="journal article" date="2015" name="Nature">
        <title>rRNA introns, odd ribosomes, and small enigmatic genomes across a large radiation of phyla.</title>
        <authorList>
            <person name="Brown C.T."/>
            <person name="Hug L.A."/>
            <person name="Thomas B.C."/>
            <person name="Sharon I."/>
            <person name="Castelle C.J."/>
            <person name="Singh A."/>
            <person name="Wilkins M.J."/>
            <person name="Williams K.H."/>
            <person name="Banfield J.F."/>
        </authorList>
    </citation>
    <scope>NUCLEOTIDE SEQUENCE [LARGE SCALE GENOMIC DNA]</scope>
</reference>
<gene>
    <name evidence="1" type="ORF">UT77_C0007G0005</name>
</gene>
<comment type="caution">
    <text evidence="1">The sequence shown here is derived from an EMBL/GenBank/DDBJ whole genome shotgun (WGS) entry which is preliminary data.</text>
</comment>
<evidence type="ECO:0000313" key="1">
    <source>
        <dbReference type="EMBL" id="KKR41703.1"/>
    </source>
</evidence>
<name>A0A0G0QNK8_9BACT</name>